<dbReference type="RefSeq" id="WP_131916416.1">
    <property type="nucleotide sequence ID" value="NZ_SMLG01000007.1"/>
</dbReference>
<accession>A0A4R5F688</accession>
<keyword evidence="3" id="KW-1185">Reference proteome</keyword>
<sequence>MNDRPKKLISVTLLLTIVPAYIYLASFEYELGYCNNFDIPMYLIEPSLNTILIFATTLLGVLISSSKLLGLSLPLIQAATSEKKPHLRGINFINGICLFGSVLIIHAYPLSWTLIIVLVSITFFLNFITWGFPYLFMLRKKKSFKEKLDEIHEGFNYKDNSDLITYLMRNFNAEERSFLLVIIIIPLISYALGDGEAMKQNKFQTLASDKNTVVLKKYNDIFVCAKFNRKKKVLSDSLILIKMGDASPLILKTEKIGPLKLK</sequence>
<evidence type="ECO:0000313" key="3">
    <source>
        <dbReference type="Proteomes" id="UP000294814"/>
    </source>
</evidence>
<dbReference type="OrthoDB" id="9871379at2"/>
<keyword evidence="1" id="KW-1133">Transmembrane helix</keyword>
<dbReference type="EMBL" id="SMLG01000007">
    <property type="protein sequence ID" value="TDE43458.1"/>
    <property type="molecule type" value="Genomic_DNA"/>
</dbReference>
<organism evidence="2 3">
    <name type="scientific">Flavobacterium rhamnosiphilum</name>
    <dbReference type="NCBI Taxonomy" id="2541724"/>
    <lineage>
        <taxon>Bacteria</taxon>
        <taxon>Pseudomonadati</taxon>
        <taxon>Bacteroidota</taxon>
        <taxon>Flavobacteriia</taxon>
        <taxon>Flavobacteriales</taxon>
        <taxon>Flavobacteriaceae</taxon>
        <taxon>Flavobacterium</taxon>
    </lineage>
</organism>
<feature type="transmembrane region" description="Helical" evidence="1">
    <location>
        <begin position="48"/>
        <end position="69"/>
    </location>
</feature>
<keyword evidence="1" id="KW-0812">Transmembrane</keyword>
<feature type="transmembrane region" description="Helical" evidence="1">
    <location>
        <begin position="90"/>
        <end position="108"/>
    </location>
</feature>
<dbReference type="AlphaFoldDB" id="A0A4R5F688"/>
<evidence type="ECO:0000256" key="1">
    <source>
        <dbReference type="SAM" id="Phobius"/>
    </source>
</evidence>
<reference evidence="2 3" key="1">
    <citation type="submission" date="2019-03" db="EMBL/GenBank/DDBJ databases">
        <title>Novel species of Flavobacterium.</title>
        <authorList>
            <person name="Liu Q."/>
            <person name="Xin Y.-H."/>
        </authorList>
    </citation>
    <scope>NUCLEOTIDE SEQUENCE [LARGE SCALE GENOMIC DNA]</scope>
    <source>
        <strain evidence="2 3">LB3P52</strain>
    </source>
</reference>
<dbReference type="Proteomes" id="UP000294814">
    <property type="component" value="Unassembled WGS sequence"/>
</dbReference>
<feature type="transmembrane region" description="Helical" evidence="1">
    <location>
        <begin position="114"/>
        <end position="137"/>
    </location>
</feature>
<evidence type="ECO:0000313" key="2">
    <source>
        <dbReference type="EMBL" id="TDE43458.1"/>
    </source>
</evidence>
<keyword evidence="1" id="KW-0472">Membrane</keyword>
<protein>
    <submittedName>
        <fullName evidence="2">Uncharacterized protein</fullName>
    </submittedName>
</protein>
<gene>
    <name evidence="2" type="ORF">E0I26_10405</name>
</gene>
<feature type="transmembrane region" description="Helical" evidence="1">
    <location>
        <begin position="177"/>
        <end position="193"/>
    </location>
</feature>
<proteinExistence type="predicted"/>
<comment type="caution">
    <text evidence="2">The sequence shown here is derived from an EMBL/GenBank/DDBJ whole genome shotgun (WGS) entry which is preliminary data.</text>
</comment>
<name>A0A4R5F688_9FLAO</name>